<keyword evidence="2" id="KW-1185">Reference proteome</keyword>
<accession>G8TV27</accession>
<organism evidence="1 2">
    <name type="scientific">Sulfobacillus acidophilus (strain ATCC 700253 / DSM 10332 / NAL)</name>
    <dbReference type="NCBI Taxonomy" id="679936"/>
    <lineage>
        <taxon>Bacteria</taxon>
        <taxon>Bacillati</taxon>
        <taxon>Bacillota</taxon>
        <taxon>Clostridia</taxon>
        <taxon>Eubacteriales</taxon>
        <taxon>Clostridiales Family XVII. Incertae Sedis</taxon>
        <taxon>Sulfobacillus</taxon>
    </lineage>
</organism>
<dbReference type="KEGG" id="sap:Sulac_0032"/>
<dbReference type="PATRIC" id="fig|679936.5.peg.33"/>
<dbReference type="AlphaFoldDB" id="G8TV27"/>
<proteinExistence type="predicted"/>
<protein>
    <submittedName>
        <fullName evidence="1">Uncharacterized protein</fullName>
    </submittedName>
</protein>
<reference evidence="2" key="1">
    <citation type="submission" date="2011-12" db="EMBL/GenBank/DDBJ databases">
        <title>The complete genome of chromosome of Sulfobacillus acidophilus DSM 10332.</title>
        <authorList>
            <person name="Lucas S."/>
            <person name="Han J."/>
            <person name="Lapidus A."/>
            <person name="Bruce D."/>
            <person name="Goodwin L."/>
            <person name="Pitluck S."/>
            <person name="Peters L."/>
            <person name="Kyrpides N."/>
            <person name="Mavromatis K."/>
            <person name="Ivanova N."/>
            <person name="Mikhailova N."/>
            <person name="Chertkov O."/>
            <person name="Saunders E."/>
            <person name="Detter J.C."/>
            <person name="Tapia R."/>
            <person name="Han C."/>
            <person name="Land M."/>
            <person name="Hauser L."/>
            <person name="Markowitz V."/>
            <person name="Cheng J.-F."/>
            <person name="Hugenholtz P."/>
            <person name="Woyke T."/>
            <person name="Wu D."/>
            <person name="Pukall R."/>
            <person name="Gehrich-Schroeter G."/>
            <person name="Schneider S."/>
            <person name="Klenk H.-P."/>
            <person name="Eisen J.A."/>
        </authorList>
    </citation>
    <scope>NUCLEOTIDE SEQUENCE [LARGE SCALE GENOMIC DNA]</scope>
    <source>
        <strain evidence="2">ATCC 700253 / DSM 10332 / NAL</strain>
    </source>
</reference>
<sequence>MAGRIPEVHSLEAAVQAVIRQNIACGYRPVRFIQKTQKGNAPTDDLITNLTNLVRNNTAQAVVSEAIQRYPKLLTIEDFLQYDDWALAWGFSCSVADQARLAVRRYDRQAGHVRWERAH</sequence>
<gene>
    <name evidence="1" type="ordered locus">Sulac_0032</name>
</gene>
<dbReference type="HOGENOM" id="CLU_2060205_0_0_9"/>
<dbReference type="STRING" id="679936.Sulac_0032"/>
<dbReference type="Proteomes" id="UP000005439">
    <property type="component" value="Chromosome"/>
</dbReference>
<name>G8TV27_SULAD</name>
<evidence type="ECO:0000313" key="1">
    <source>
        <dbReference type="EMBL" id="AEW03608.1"/>
    </source>
</evidence>
<reference evidence="1 2" key="2">
    <citation type="journal article" date="2012" name="Stand. Genomic Sci.">
        <title>Complete genome sequence of the moderately thermophilic mineral-sulfide-oxidizing firmicute Sulfobacillus acidophilus type strain (NAL(T)).</title>
        <authorList>
            <person name="Anderson I."/>
            <person name="Chertkov O."/>
            <person name="Chen A."/>
            <person name="Saunders E."/>
            <person name="Lapidus A."/>
            <person name="Nolan M."/>
            <person name="Lucas S."/>
            <person name="Hammon N."/>
            <person name="Deshpande S."/>
            <person name="Cheng J.F."/>
            <person name="Han C."/>
            <person name="Tapia R."/>
            <person name="Goodwin L.A."/>
            <person name="Pitluck S."/>
            <person name="Liolios K."/>
            <person name="Pagani I."/>
            <person name="Ivanova N."/>
            <person name="Mikhailova N."/>
            <person name="Pati A."/>
            <person name="Palaniappan K."/>
            <person name="Land M."/>
            <person name="Pan C."/>
            <person name="Rohde M."/>
            <person name="Pukall R."/>
            <person name="Goker M."/>
            <person name="Detter J.C."/>
            <person name="Woyke T."/>
            <person name="Bristow J."/>
            <person name="Eisen J.A."/>
            <person name="Markowitz V."/>
            <person name="Hugenholtz P."/>
            <person name="Kyrpides N.C."/>
            <person name="Klenk H.P."/>
            <person name="Mavromatis K."/>
        </authorList>
    </citation>
    <scope>NUCLEOTIDE SEQUENCE [LARGE SCALE GENOMIC DNA]</scope>
    <source>
        <strain evidence="2">ATCC 700253 / DSM 10332 / NAL</strain>
    </source>
</reference>
<evidence type="ECO:0000313" key="2">
    <source>
        <dbReference type="Proteomes" id="UP000005439"/>
    </source>
</evidence>
<dbReference type="EMBL" id="CP003179">
    <property type="protein sequence ID" value="AEW03608.1"/>
    <property type="molecule type" value="Genomic_DNA"/>
</dbReference>